<protein>
    <submittedName>
        <fullName evidence="2">Uncharacterized protein</fullName>
    </submittedName>
</protein>
<feature type="compositionally biased region" description="Basic and acidic residues" evidence="1">
    <location>
        <begin position="7"/>
        <end position="24"/>
    </location>
</feature>
<proteinExistence type="predicted"/>
<feature type="compositionally biased region" description="Basic residues" evidence="1">
    <location>
        <begin position="64"/>
        <end position="77"/>
    </location>
</feature>
<sequence length="77" mass="8117">MAGSPVEGHDRTEDEAARKGDRGADQAAVHTADARRREAQDALGAQEAAEDLEAPDGLADRTGHKARVARAGRRGRS</sequence>
<evidence type="ECO:0000256" key="1">
    <source>
        <dbReference type="SAM" id="MobiDB-lite"/>
    </source>
</evidence>
<dbReference type="EMBL" id="BAAAHD010000006">
    <property type="protein sequence ID" value="GAA0550309.1"/>
    <property type="molecule type" value="Genomic_DNA"/>
</dbReference>
<dbReference type="Proteomes" id="UP001501427">
    <property type="component" value="Unassembled WGS sequence"/>
</dbReference>
<evidence type="ECO:0000313" key="3">
    <source>
        <dbReference type="Proteomes" id="UP001501427"/>
    </source>
</evidence>
<gene>
    <name evidence="2" type="ORF">GCM10009546_10510</name>
</gene>
<organism evidence="2 3">
    <name type="scientific">Actinomadura livida</name>
    <dbReference type="NCBI Taxonomy" id="79909"/>
    <lineage>
        <taxon>Bacteria</taxon>
        <taxon>Bacillati</taxon>
        <taxon>Actinomycetota</taxon>
        <taxon>Actinomycetes</taxon>
        <taxon>Streptosporangiales</taxon>
        <taxon>Thermomonosporaceae</taxon>
        <taxon>Actinomadura</taxon>
    </lineage>
</organism>
<accession>A0ABN1DRE0</accession>
<keyword evidence="3" id="KW-1185">Reference proteome</keyword>
<name>A0ABN1DRE0_9ACTN</name>
<evidence type="ECO:0000313" key="2">
    <source>
        <dbReference type="EMBL" id="GAA0550309.1"/>
    </source>
</evidence>
<comment type="caution">
    <text evidence="2">The sequence shown here is derived from an EMBL/GenBank/DDBJ whole genome shotgun (WGS) entry which is preliminary data.</text>
</comment>
<feature type="region of interest" description="Disordered" evidence="1">
    <location>
        <begin position="1"/>
        <end position="77"/>
    </location>
</feature>
<reference evidence="2 3" key="1">
    <citation type="journal article" date="2019" name="Int. J. Syst. Evol. Microbiol.">
        <title>The Global Catalogue of Microorganisms (GCM) 10K type strain sequencing project: providing services to taxonomists for standard genome sequencing and annotation.</title>
        <authorList>
            <consortium name="The Broad Institute Genomics Platform"/>
            <consortium name="The Broad Institute Genome Sequencing Center for Infectious Disease"/>
            <person name="Wu L."/>
            <person name="Ma J."/>
        </authorList>
    </citation>
    <scope>NUCLEOTIDE SEQUENCE [LARGE SCALE GENOMIC DNA]</scope>
    <source>
        <strain evidence="2 3">JCM 10667</strain>
    </source>
</reference>